<reference evidence="3 4" key="1">
    <citation type="submission" date="2019-01" db="EMBL/GenBank/DDBJ databases">
        <title>Genome sequences of Streptomyces and Rhizobium isolates collected from root and soil.</title>
        <authorList>
            <person name="Chhettri S."/>
            <person name="Sevigny J.L."/>
            <person name="Sen A."/>
            <person name="Ennis N."/>
            <person name="Tisa L."/>
        </authorList>
    </citation>
    <scope>NUCLEOTIDE SEQUENCE [LARGE SCALE GENOMIC DNA]</scope>
    <source>
        <strain evidence="3 4">San01</strain>
    </source>
</reference>
<comment type="caution">
    <text evidence="3">The sequence shown here is derived from an EMBL/GenBank/DDBJ whole genome shotgun (WGS) entry which is preliminary data.</text>
</comment>
<accession>A0A437PCC8</accession>
<dbReference type="PANTHER" id="PTHR43591:SF24">
    <property type="entry name" value="2-METHOXY-6-POLYPRENYL-1,4-BENZOQUINOL METHYLASE, MITOCHONDRIAL"/>
    <property type="match status" value="1"/>
</dbReference>
<dbReference type="GO" id="GO:0032259">
    <property type="term" value="P:methylation"/>
    <property type="evidence" value="ECO:0007669"/>
    <property type="project" value="UniProtKB-KW"/>
</dbReference>
<evidence type="ECO:0000313" key="4">
    <source>
        <dbReference type="Proteomes" id="UP000283128"/>
    </source>
</evidence>
<feature type="domain" description="Methyltransferase type 12" evidence="2">
    <location>
        <begin position="77"/>
        <end position="181"/>
    </location>
</feature>
<dbReference type="OrthoDB" id="3382693at2"/>
<dbReference type="EMBL" id="RZYA01000016">
    <property type="protein sequence ID" value="RVU19927.1"/>
    <property type="molecule type" value="Genomic_DNA"/>
</dbReference>
<dbReference type="Pfam" id="PF08242">
    <property type="entry name" value="Methyltransf_12"/>
    <property type="match status" value="1"/>
</dbReference>
<dbReference type="InterPro" id="IPR029063">
    <property type="entry name" value="SAM-dependent_MTases_sf"/>
</dbReference>
<proteinExistence type="predicted"/>
<name>A0A437PCC8_9ACTN</name>
<evidence type="ECO:0000256" key="1">
    <source>
        <dbReference type="SAM" id="MobiDB-lite"/>
    </source>
</evidence>
<feature type="compositionally biased region" description="Basic and acidic residues" evidence="1">
    <location>
        <begin position="19"/>
        <end position="34"/>
    </location>
</feature>
<dbReference type="GO" id="GO:0008168">
    <property type="term" value="F:methyltransferase activity"/>
    <property type="evidence" value="ECO:0007669"/>
    <property type="project" value="UniProtKB-KW"/>
</dbReference>
<dbReference type="CDD" id="cd02440">
    <property type="entry name" value="AdoMet_MTases"/>
    <property type="match status" value="1"/>
</dbReference>
<organism evidence="3 4">
    <name type="scientific">Streptomyces antnestii</name>
    <dbReference type="NCBI Taxonomy" id="2494256"/>
    <lineage>
        <taxon>Bacteria</taxon>
        <taxon>Bacillati</taxon>
        <taxon>Actinomycetota</taxon>
        <taxon>Actinomycetes</taxon>
        <taxon>Kitasatosporales</taxon>
        <taxon>Streptomycetaceae</taxon>
        <taxon>Streptomyces</taxon>
    </lineage>
</organism>
<dbReference type="SUPFAM" id="SSF53335">
    <property type="entry name" value="S-adenosyl-L-methionine-dependent methyltransferases"/>
    <property type="match status" value="1"/>
</dbReference>
<dbReference type="Gene3D" id="3.40.50.150">
    <property type="entry name" value="Vaccinia Virus protein VP39"/>
    <property type="match status" value="1"/>
</dbReference>
<dbReference type="RefSeq" id="WP_127831181.1">
    <property type="nucleotide sequence ID" value="NZ_RZYA01000016.1"/>
</dbReference>
<dbReference type="InterPro" id="IPR013217">
    <property type="entry name" value="Methyltransf_12"/>
</dbReference>
<protein>
    <submittedName>
        <fullName evidence="3">Class I SAM-dependent methyltransferase</fullName>
    </submittedName>
</protein>
<dbReference type="Proteomes" id="UP000283128">
    <property type="component" value="Unassembled WGS sequence"/>
</dbReference>
<sequence>MSAHTSSEQSHGHGSGQGHGHDHGHDKGHGHDHTDIDWEAMADTLEDNGELHLPALRRVATRLGELFTPGKEVRRVLDIGSGPGVMTCALAEAFPDAEAVAVDGAPALLDRALARADRAGLGGRVTALHAELPGGLEGDGHGGGGLGEADLIWSSKAVHHLGDQQGALDALAGVLRPGGLLAVAEGGLPMRFLPRDIGIGRPGLQSRLDAVQDHWFEIMRSELPGSVSTVEDWPAMMERAGLTRVTSFTYLVDLPAPLDGTARSFLHHHLTRLRDAMSETLDADDVKTLDALLDPTAPEGILRRQDAFLLSATTVVAGVRPES</sequence>
<evidence type="ECO:0000313" key="3">
    <source>
        <dbReference type="EMBL" id="RVU19927.1"/>
    </source>
</evidence>
<evidence type="ECO:0000259" key="2">
    <source>
        <dbReference type="Pfam" id="PF08242"/>
    </source>
</evidence>
<gene>
    <name evidence="3" type="ORF">EOT10_28360</name>
</gene>
<keyword evidence="4" id="KW-1185">Reference proteome</keyword>
<dbReference type="PANTHER" id="PTHR43591">
    <property type="entry name" value="METHYLTRANSFERASE"/>
    <property type="match status" value="1"/>
</dbReference>
<feature type="region of interest" description="Disordered" evidence="1">
    <location>
        <begin position="1"/>
        <end position="34"/>
    </location>
</feature>
<keyword evidence="3" id="KW-0489">Methyltransferase</keyword>
<dbReference type="AlphaFoldDB" id="A0A437PCC8"/>
<keyword evidence="3" id="KW-0808">Transferase</keyword>